<reference evidence="2" key="1">
    <citation type="submission" date="2025-08" db="UniProtKB">
        <authorList>
            <consortium name="RefSeq"/>
        </authorList>
    </citation>
    <scope>IDENTIFICATION</scope>
    <source>
        <tissue evidence="2">Testes</tissue>
    </source>
</reference>
<dbReference type="SUPFAM" id="SSF55486">
    <property type="entry name" value="Metalloproteases ('zincins'), catalytic domain"/>
    <property type="match status" value="1"/>
</dbReference>
<sequence>MAFQCIKYSDFFRHIMVDIDYSLDNLLLPIFDTTSHPNRSVELPERQLSVFTPLEDAGIQVTFNKKMTSKIEDPDPSTPWTLSELYEAMLSHQDKDPTTWNVWILLAPKYRDPRTAGLMFDRKNRKGFALFMDHKWFRDMNLAAGNDKIKKKKKAAAIRRFVHTFVHEMGHTFNLQHAWEKGKPDSVSFMNSDYRYDTRNGVGSYFREFKFMFDEDEIRFLRHGRPEWVQPGVSPFGRDLPASSLPADPDDSDQVSKRLTLTLKPSKESYTQMEVVRVELKLQNQHKYPVYVESSLDLSQEWVRVFITCPDGGVVQADTFANGAVANHIKALYPAGSEEGSDRVSEVIPLVYGKDGFYFKEPGKYYIKAIYTFGSYYVVSVLARINIIPFAGENAIVDAFFTEEIGEYIAIGGSGSVRYRKARELINRLATSEEHKVWAGEIAVIASDNLSHSTRKSFTIDGTAVSVSREDGDALAKDVIKSTQIIADNFHIDGTQADNIMYRKTVFLRAQAYLKSHYKVKAQSEVRRLIADLKSRGVKDSIIQEMENEWLILQGDHVNLSLDSDPQRRALWNIITPTVKELQQRVKDILFWQANDDSQEEDECEKQTLQSLCYPVCL</sequence>
<keyword evidence="1" id="KW-1185">Reference proteome</keyword>
<accession>A0ABM0M6E9</accession>
<dbReference type="GeneID" id="102809481"/>
<name>A0ABM0M6E9_SACKO</name>
<dbReference type="Proteomes" id="UP000694865">
    <property type="component" value="Unplaced"/>
</dbReference>
<evidence type="ECO:0000313" key="1">
    <source>
        <dbReference type="Proteomes" id="UP000694865"/>
    </source>
</evidence>
<gene>
    <name evidence="2" type="primary">LOC102809481</name>
</gene>
<evidence type="ECO:0000313" key="2">
    <source>
        <dbReference type="RefSeq" id="XP_006815590.1"/>
    </source>
</evidence>
<dbReference type="Gene3D" id="3.40.390.10">
    <property type="entry name" value="Collagenase (Catalytic Domain)"/>
    <property type="match status" value="1"/>
</dbReference>
<dbReference type="RefSeq" id="XP_006815590.1">
    <property type="nucleotide sequence ID" value="XM_006815527.1"/>
</dbReference>
<protein>
    <submittedName>
        <fullName evidence="2">Uncharacterized protein LOC102809481</fullName>
    </submittedName>
</protein>
<organism evidence="1 2">
    <name type="scientific">Saccoglossus kowalevskii</name>
    <name type="common">Acorn worm</name>
    <dbReference type="NCBI Taxonomy" id="10224"/>
    <lineage>
        <taxon>Eukaryota</taxon>
        <taxon>Metazoa</taxon>
        <taxon>Hemichordata</taxon>
        <taxon>Enteropneusta</taxon>
        <taxon>Harrimaniidae</taxon>
        <taxon>Saccoglossus</taxon>
    </lineage>
</organism>
<proteinExistence type="predicted"/>
<dbReference type="InterPro" id="IPR024079">
    <property type="entry name" value="MetalloPept_cat_dom_sf"/>
</dbReference>